<organism evidence="1 2">
    <name type="scientific">Paenibacillus residui</name>
    <dbReference type="NCBI Taxonomy" id="629724"/>
    <lineage>
        <taxon>Bacteria</taxon>
        <taxon>Bacillati</taxon>
        <taxon>Bacillota</taxon>
        <taxon>Bacilli</taxon>
        <taxon>Bacillales</taxon>
        <taxon>Paenibacillaceae</taxon>
        <taxon>Paenibacillus</taxon>
    </lineage>
</organism>
<accession>A0ABW3D505</accession>
<evidence type="ECO:0000313" key="2">
    <source>
        <dbReference type="Proteomes" id="UP001597120"/>
    </source>
</evidence>
<dbReference type="Pfam" id="PF13170">
    <property type="entry name" value="DUF4003"/>
    <property type="match status" value="1"/>
</dbReference>
<proteinExistence type="predicted"/>
<gene>
    <name evidence="1" type="ORF">ACFQ03_05130</name>
</gene>
<sequence>MFQETILQKRDQFTKIFDQLTHSISWSVDKRVRMSITSQFMSTERDFDPKAYLYVIDFIKREEGWFSSLPYNTRYILAALLITQFEDPYKAYSELKECYEVLTNNKFRKGPYTYLSAFSLLTHKKENGNLAEQAQRAMEIYKAIRSRHFFLTSSDDYPLSVLLSQSNRSIDSLMEDIEYFYDFLSKHGFRKGNDLQFLSHILTQGQPERRVQLAETTARYLEAFQSEKVKIKGMHYPALGVLALIDTPENTLADVIKAYSHFNESKLFRWYKDMSLLVAIQLYVQQIIADNSVLSVGIATSIQTILQAQQAAMIAVISAGAVAAASSSNGGGN</sequence>
<evidence type="ECO:0000313" key="1">
    <source>
        <dbReference type="EMBL" id="MFD0868522.1"/>
    </source>
</evidence>
<dbReference type="InterPro" id="IPR025062">
    <property type="entry name" value="DUF4003"/>
</dbReference>
<protein>
    <submittedName>
        <fullName evidence="1">DUF4003 family protein</fullName>
    </submittedName>
</protein>
<keyword evidence="2" id="KW-1185">Reference proteome</keyword>
<dbReference type="EMBL" id="JBHTIU010000015">
    <property type="protein sequence ID" value="MFD0868522.1"/>
    <property type="molecule type" value="Genomic_DNA"/>
</dbReference>
<dbReference type="Proteomes" id="UP001597120">
    <property type="component" value="Unassembled WGS sequence"/>
</dbReference>
<name>A0ABW3D505_9BACL</name>
<reference evidence="2" key="1">
    <citation type="journal article" date="2019" name="Int. J. Syst. Evol. Microbiol.">
        <title>The Global Catalogue of Microorganisms (GCM) 10K type strain sequencing project: providing services to taxonomists for standard genome sequencing and annotation.</title>
        <authorList>
            <consortium name="The Broad Institute Genomics Platform"/>
            <consortium name="The Broad Institute Genome Sequencing Center for Infectious Disease"/>
            <person name="Wu L."/>
            <person name="Ma J."/>
        </authorList>
    </citation>
    <scope>NUCLEOTIDE SEQUENCE [LARGE SCALE GENOMIC DNA]</scope>
    <source>
        <strain evidence="2">CCUG 57263</strain>
    </source>
</reference>
<comment type="caution">
    <text evidence="1">The sequence shown here is derived from an EMBL/GenBank/DDBJ whole genome shotgun (WGS) entry which is preliminary data.</text>
</comment>
<dbReference type="RefSeq" id="WP_379286555.1">
    <property type="nucleotide sequence ID" value="NZ_JBHTIU010000015.1"/>
</dbReference>